<feature type="transmembrane region" description="Helical" evidence="7">
    <location>
        <begin position="89"/>
        <end position="108"/>
    </location>
</feature>
<evidence type="ECO:0000256" key="1">
    <source>
        <dbReference type="ARBA" id="ARBA00004141"/>
    </source>
</evidence>
<evidence type="ECO:0000256" key="7">
    <source>
        <dbReference type="SAM" id="Phobius"/>
    </source>
</evidence>
<feature type="transmembrane region" description="Helical" evidence="7">
    <location>
        <begin position="178"/>
        <end position="199"/>
    </location>
</feature>
<comment type="similarity">
    <text evidence="2">Belongs to the YSL (TC 2.A.67.2) family.</text>
</comment>
<accession>A0A6L2JQZ4</accession>
<evidence type="ECO:0000313" key="8">
    <source>
        <dbReference type="EMBL" id="GEU39072.1"/>
    </source>
</evidence>
<evidence type="ECO:0000256" key="3">
    <source>
        <dbReference type="ARBA" id="ARBA00022448"/>
    </source>
</evidence>
<evidence type="ECO:0000256" key="2">
    <source>
        <dbReference type="ARBA" id="ARBA00010276"/>
    </source>
</evidence>
<evidence type="ECO:0000256" key="5">
    <source>
        <dbReference type="ARBA" id="ARBA00022989"/>
    </source>
</evidence>
<reference evidence="8" key="1">
    <citation type="journal article" date="2019" name="Sci. Rep.">
        <title>Draft genome of Tanacetum cinerariifolium, the natural source of mosquito coil.</title>
        <authorList>
            <person name="Yamashiro T."/>
            <person name="Shiraishi A."/>
            <person name="Satake H."/>
            <person name="Nakayama K."/>
        </authorList>
    </citation>
    <scope>NUCLEOTIDE SEQUENCE</scope>
</reference>
<keyword evidence="5 7" id="KW-1133">Transmembrane helix</keyword>
<dbReference type="InterPro" id="IPR045035">
    <property type="entry name" value="YSL-like"/>
</dbReference>
<feature type="transmembrane region" description="Helical" evidence="7">
    <location>
        <begin position="61"/>
        <end position="83"/>
    </location>
</feature>
<gene>
    <name evidence="8" type="ORF">Tci_011050</name>
</gene>
<evidence type="ECO:0000256" key="6">
    <source>
        <dbReference type="ARBA" id="ARBA00023136"/>
    </source>
</evidence>
<dbReference type="InterPro" id="IPR004813">
    <property type="entry name" value="OPT"/>
</dbReference>
<protein>
    <submittedName>
        <fullName evidence="8">Probable metal-nicotianamine transporter YSL7</fullName>
    </submittedName>
</protein>
<feature type="transmembrane region" description="Helical" evidence="7">
    <location>
        <begin position="252"/>
        <end position="273"/>
    </location>
</feature>
<sequence length="434" mass="48976">MGVENTQELQHGDQTSKSNNNLVEDEVHIIAEDDEGSKGKEMESVEMIFRETKIPSWKGQLTLRAFVVSAMLGVMFTFIVMKLSLTTGIIPSLNVAAGLLGFFFVKTWTKALEQCGWLKHPFTRQENTVIQTCVVATSGIAFSGGFGSYLFGMSDVVADQSSDADLPSRSMNIKNPSLSWMIGFLFIVSFIGLCSVVPLRKIMIIDFKLIYPSGTATAHLINSFHTPKGAKLAKFFFDFSTMYVGVGMICPYIINVSLLLGAILSWGIMWPIIETKKGDWYRADLKPTSFHGLQGYKVFTAIAMIIGDGLYNFVKVLRNEPFEPWESPYLRQLFHSSTSRSKSNDGKLLPAVLFQDTLIVTSLLERILLDRDRVLSKTWFNEERNIWEMEPIAVPYAVSRKLLENARIRHDWAAMYITMKGDDKEYYVDLKVIL</sequence>
<keyword evidence="3" id="KW-0813">Transport</keyword>
<keyword evidence="4 7" id="KW-0812">Transmembrane</keyword>
<dbReference type="PANTHER" id="PTHR31645">
    <property type="entry name" value="OLIGOPEPTIDE TRANSPORTER YGL114W-RELATED"/>
    <property type="match status" value="1"/>
</dbReference>
<evidence type="ECO:0000256" key="4">
    <source>
        <dbReference type="ARBA" id="ARBA00022692"/>
    </source>
</evidence>
<dbReference type="PANTHER" id="PTHR31645:SF70">
    <property type="entry name" value="OLIGOPEPTIDE TRANSPORTER, OPT SUPERFAMILY"/>
    <property type="match status" value="1"/>
</dbReference>
<dbReference type="Pfam" id="PF03169">
    <property type="entry name" value="OPT"/>
    <property type="match status" value="1"/>
</dbReference>
<comment type="caution">
    <text evidence="8">The sequence shown here is derived from an EMBL/GenBank/DDBJ whole genome shotgun (WGS) entry which is preliminary data.</text>
</comment>
<feature type="transmembrane region" description="Helical" evidence="7">
    <location>
        <begin position="129"/>
        <end position="151"/>
    </location>
</feature>
<dbReference type="GO" id="GO:0016020">
    <property type="term" value="C:membrane"/>
    <property type="evidence" value="ECO:0007669"/>
    <property type="project" value="UniProtKB-SubCell"/>
</dbReference>
<keyword evidence="6 7" id="KW-0472">Membrane</keyword>
<proteinExistence type="inferred from homology"/>
<dbReference type="GO" id="GO:0035673">
    <property type="term" value="F:oligopeptide transmembrane transporter activity"/>
    <property type="evidence" value="ECO:0007669"/>
    <property type="project" value="InterPro"/>
</dbReference>
<name>A0A6L2JQZ4_TANCI</name>
<organism evidence="8">
    <name type="scientific">Tanacetum cinerariifolium</name>
    <name type="common">Dalmatian daisy</name>
    <name type="synonym">Chrysanthemum cinerariifolium</name>
    <dbReference type="NCBI Taxonomy" id="118510"/>
    <lineage>
        <taxon>Eukaryota</taxon>
        <taxon>Viridiplantae</taxon>
        <taxon>Streptophyta</taxon>
        <taxon>Embryophyta</taxon>
        <taxon>Tracheophyta</taxon>
        <taxon>Spermatophyta</taxon>
        <taxon>Magnoliopsida</taxon>
        <taxon>eudicotyledons</taxon>
        <taxon>Gunneridae</taxon>
        <taxon>Pentapetalae</taxon>
        <taxon>asterids</taxon>
        <taxon>campanulids</taxon>
        <taxon>Asterales</taxon>
        <taxon>Asteraceae</taxon>
        <taxon>Asteroideae</taxon>
        <taxon>Anthemideae</taxon>
        <taxon>Anthemidinae</taxon>
        <taxon>Tanacetum</taxon>
    </lineage>
</organism>
<comment type="subcellular location">
    <subcellularLocation>
        <location evidence="1">Membrane</location>
        <topology evidence="1">Multi-pass membrane protein</topology>
    </subcellularLocation>
</comment>
<dbReference type="AlphaFoldDB" id="A0A6L2JQZ4"/>
<dbReference type="EMBL" id="BKCJ010001128">
    <property type="protein sequence ID" value="GEU39072.1"/>
    <property type="molecule type" value="Genomic_DNA"/>
</dbReference>